<proteinExistence type="predicted"/>
<keyword evidence="8" id="KW-0547">Nucleotide-binding</keyword>
<comment type="subcellular location">
    <subcellularLocation>
        <location evidence="2">Cell membrane</location>
        <topology evidence="2">Multi-pass membrane protein</topology>
    </subcellularLocation>
</comment>
<evidence type="ECO:0000256" key="14">
    <source>
        <dbReference type="SAM" id="Phobius"/>
    </source>
</evidence>
<comment type="catalytic activity">
    <reaction evidence="1">
        <text>ATP + protein L-histidine = ADP + protein N-phospho-L-histidine.</text>
        <dbReference type="EC" id="2.7.13.3"/>
    </reaction>
</comment>
<dbReference type="OrthoDB" id="9776552at2"/>
<dbReference type="CDD" id="cd06225">
    <property type="entry name" value="HAMP"/>
    <property type="match status" value="1"/>
</dbReference>
<keyword evidence="10" id="KW-0067">ATP-binding</keyword>
<dbReference type="SMART" id="SM00387">
    <property type="entry name" value="HATPase_c"/>
    <property type="match status" value="1"/>
</dbReference>
<evidence type="ECO:0000256" key="4">
    <source>
        <dbReference type="ARBA" id="ARBA00022475"/>
    </source>
</evidence>
<dbReference type="RefSeq" id="WP_136373095.1">
    <property type="nucleotide sequence ID" value="NZ_SSOB01000049.1"/>
</dbReference>
<protein>
    <recommendedName>
        <fullName evidence="3">histidine kinase</fullName>
        <ecNumber evidence="3">2.7.13.3</ecNumber>
    </recommendedName>
</protein>
<evidence type="ECO:0000256" key="13">
    <source>
        <dbReference type="ARBA" id="ARBA00023136"/>
    </source>
</evidence>
<dbReference type="GO" id="GO:0005524">
    <property type="term" value="F:ATP binding"/>
    <property type="evidence" value="ECO:0007669"/>
    <property type="project" value="UniProtKB-KW"/>
</dbReference>
<dbReference type="Pfam" id="PF02518">
    <property type="entry name" value="HATPase_c"/>
    <property type="match status" value="1"/>
</dbReference>
<keyword evidence="13 14" id="KW-0472">Membrane</keyword>
<evidence type="ECO:0000259" key="16">
    <source>
        <dbReference type="PROSITE" id="PS50885"/>
    </source>
</evidence>
<dbReference type="PRINTS" id="PR00344">
    <property type="entry name" value="BCTRLSENSOR"/>
</dbReference>
<evidence type="ECO:0000256" key="6">
    <source>
        <dbReference type="ARBA" id="ARBA00022679"/>
    </source>
</evidence>
<keyword evidence="5" id="KW-0597">Phosphoprotein</keyword>
<comment type="caution">
    <text evidence="17">The sequence shown here is derived from an EMBL/GenBank/DDBJ whole genome shotgun (WGS) entry which is preliminary data.</text>
</comment>
<dbReference type="SUPFAM" id="SSF158472">
    <property type="entry name" value="HAMP domain-like"/>
    <property type="match status" value="1"/>
</dbReference>
<dbReference type="InterPro" id="IPR003660">
    <property type="entry name" value="HAMP_dom"/>
</dbReference>
<feature type="domain" description="Histidine kinase" evidence="15">
    <location>
        <begin position="473"/>
        <end position="581"/>
    </location>
</feature>
<feature type="domain" description="HAMP" evidence="16">
    <location>
        <begin position="300"/>
        <end position="352"/>
    </location>
</feature>
<dbReference type="InterPro" id="IPR005467">
    <property type="entry name" value="His_kinase_dom"/>
</dbReference>
<accession>A0A4S4BH23</accession>
<evidence type="ECO:0000256" key="9">
    <source>
        <dbReference type="ARBA" id="ARBA00022777"/>
    </source>
</evidence>
<evidence type="ECO:0000256" key="5">
    <source>
        <dbReference type="ARBA" id="ARBA00022553"/>
    </source>
</evidence>
<evidence type="ECO:0000313" key="17">
    <source>
        <dbReference type="EMBL" id="THF73795.1"/>
    </source>
</evidence>
<evidence type="ECO:0000256" key="1">
    <source>
        <dbReference type="ARBA" id="ARBA00000085"/>
    </source>
</evidence>
<dbReference type="PROSITE" id="PS50885">
    <property type="entry name" value="HAMP"/>
    <property type="match status" value="1"/>
</dbReference>
<keyword evidence="7 14" id="KW-0812">Transmembrane</keyword>
<evidence type="ECO:0000256" key="11">
    <source>
        <dbReference type="ARBA" id="ARBA00022989"/>
    </source>
</evidence>
<dbReference type="Gene3D" id="3.30.565.10">
    <property type="entry name" value="Histidine kinase-like ATPase, C-terminal domain"/>
    <property type="match status" value="1"/>
</dbReference>
<dbReference type="InterPro" id="IPR010559">
    <property type="entry name" value="Sig_transdc_His_kin_internal"/>
</dbReference>
<name>A0A4S4BH23_9BACL</name>
<dbReference type="PROSITE" id="PS50109">
    <property type="entry name" value="HIS_KIN"/>
    <property type="match status" value="1"/>
</dbReference>
<feature type="transmembrane region" description="Helical" evidence="14">
    <location>
        <begin position="12"/>
        <end position="32"/>
    </location>
</feature>
<dbReference type="InterPro" id="IPR050640">
    <property type="entry name" value="Bact_2-comp_sensor_kinase"/>
</dbReference>
<reference evidence="17 18" key="1">
    <citation type="submission" date="2019-04" db="EMBL/GenBank/DDBJ databases">
        <title>Cohnella sp. nov. isolated from preserved vegetables.</title>
        <authorList>
            <person name="Lin S.-Y."/>
            <person name="Hung M.-H."/>
            <person name="Young C.-C."/>
        </authorList>
    </citation>
    <scope>NUCLEOTIDE SEQUENCE [LARGE SCALE GENOMIC DNA]</scope>
    <source>
        <strain evidence="17 18">CC-MHH1044</strain>
    </source>
</reference>
<evidence type="ECO:0000256" key="12">
    <source>
        <dbReference type="ARBA" id="ARBA00023012"/>
    </source>
</evidence>
<dbReference type="Pfam" id="PF06580">
    <property type="entry name" value="His_kinase"/>
    <property type="match status" value="1"/>
</dbReference>
<keyword evidence="9 17" id="KW-0418">Kinase</keyword>
<keyword evidence="11 14" id="KW-1133">Transmembrane helix</keyword>
<dbReference type="Pfam" id="PF02743">
    <property type="entry name" value="dCache_1"/>
    <property type="match status" value="1"/>
</dbReference>
<dbReference type="PANTHER" id="PTHR34220">
    <property type="entry name" value="SENSOR HISTIDINE KINASE YPDA"/>
    <property type="match status" value="1"/>
</dbReference>
<gene>
    <name evidence="17" type="ORF">E6C55_27785</name>
</gene>
<evidence type="ECO:0000256" key="7">
    <source>
        <dbReference type="ARBA" id="ARBA00022692"/>
    </source>
</evidence>
<dbReference type="GO" id="GO:0000155">
    <property type="term" value="F:phosphorelay sensor kinase activity"/>
    <property type="evidence" value="ECO:0007669"/>
    <property type="project" value="InterPro"/>
</dbReference>
<dbReference type="InterPro" id="IPR033479">
    <property type="entry name" value="dCache_1"/>
</dbReference>
<dbReference type="PANTHER" id="PTHR34220:SF7">
    <property type="entry name" value="SENSOR HISTIDINE KINASE YPDA"/>
    <property type="match status" value="1"/>
</dbReference>
<dbReference type="InterPro" id="IPR003594">
    <property type="entry name" value="HATPase_dom"/>
</dbReference>
<dbReference type="Gene3D" id="6.10.340.10">
    <property type="match status" value="1"/>
</dbReference>
<dbReference type="InterPro" id="IPR036890">
    <property type="entry name" value="HATPase_C_sf"/>
</dbReference>
<feature type="transmembrane region" description="Helical" evidence="14">
    <location>
        <begin position="281"/>
        <end position="303"/>
    </location>
</feature>
<keyword evidence="18" id="KW-1185">Reference proteome</keyword>
<evidence type="ECO:0000256" key="10">
    <source>
        <dbReference type="ARBA" id="ARBA00022840"/>
    </source>
</evidence>
<dbReference type="AlphaFoldDB" id="A0A4S4BH23"/>
<evidence type="ECO:0000259" key="15">
    <source>
        <dbReference type="PROSITE" id="PS50109"/>
    </source>
</evidence>
<evidence type="ECO:0000256" key="2">
    <source>
        <dbReference type="ARBA" id="ARBA00004651"/>
    </source>
</evidence>
<evidence type="ECO:0000256" key="3">
    <source>
        <dbReference type="ARBA" id="ARBA00012438"/>
    </source>
</evidence>
<keyword evidence="4" id="KW-1003">Cell membrane</keyword>
<dbReference type="GO" id="GO:0005886">
    <property type="term" value="C:plasma membrane"/>
    <property type="evidence" value="ECO:0007669"/>
    <property type="project" value="UniProtKB-SubCell"/>
</dbReference>
<sequence length="590" mass="66892">MKWTNLTLRTKLIIVYFFSVFIPLLLIAQVILNVSENQIIRQTTELTQESAEQMGNNVQDLLQQYADLVTRFGMDETLHYYLNPLNDYSDMMDSIDAYQYYLKPITYDFGLQNVATDLKIYFVNETLLPGLGIYERIDDKVKAMPEYARAVEAGSGIVWGKTGSDLYVSKAIRNLNGNLFGVVSLRFEEERLYSLMKESDPKERRTSIVDRDNRIVSSNERSLVDKTLDESLEEEESDSGSDYKVIITLIDGKSLPDWRIVTEAPIDSLLKEARQVRTTSLVVTGLTLLLSCCLIVIFLNRIMDRIRKLLRTMTLVKQGKLVKVKDEGGADEIGQLTKNFNQMVEGLESSIEENYVIRLSLQDAQIKKRDAELYALQSQINPHFLFNTLESIRMKLITATTSAQNLETAGMVRNLSKILRKSLNWHEDVVRLEEEMEFVRSYIDIQKARFHDKISEQLGVDESLLALKVPKLIVQPIVENAIKHGIENKKGKGVIAISVKEEGDTVRIVIRDDGIGIDGGRLERIRQALSQTGSERKERRAIGLQNVHDRIALHYGEGYGLTVDSAEGEGTTVTLSLPRHQGQTGENPHV</sequence>
<organism evidence="17 18">
    <name type="scientific">Cohnella fermenti</name>
    <dbReference type="NCBI Taxonomy" id="2565925"/>
    <lineage>
        <taxon>Bacteria</taxon>
        <taxon>Bacillati</taxon>
        <taxon>Bacillota</taxon>
        <taxon>Bacilli</taxon>
        <taxon>Bacillales</taxon>
        <taxon>Paenibacillaceae</taxon>
        <taxon>Cohnella</taxon>
    </lineage>
</organism>
<dbReference type="SUPFAM" id="SSF55874">
    <property type="entry name" value="ATPase domain of HSP90 chaperone/DNA topoisomerase II/histidine kinase"/>
    <property type="match status" value="1"/>
</dbReference>
<dbReference type="Pfam" id="PF00672">
    <property type="entry name" value="HAMP"/>
    <property type="match status" value="1"/>
</dbReference>
<evidence type="ECO:0000256" key="8">
    <source>
        <dbReference type="ARBA" id="ARBA00022741"/>
    </source>
</evidence>
<keyword evidence="6" id="KW-0808">Transferase</keyword>
<dbReference type="EMBL" id="SSOB01000049">
    <property type="protein sequence ID" value="THF73795.1"/>
    <property type="molecule type" value="Genomic_DNA"/>
</dbReference>
<dbReference type="Proteomes" id="UP000310636">
    <property type="component" value="Unassembled WGS sequence"/>
</dbReference>
<dbReference type="InterPro" id="IPR004358">
    <property type="entry name" value="Sig_transdc_His_kin-like_C"/>
</dbReference>
<dbReference type="SMART" id="SM00304">
    <property type="entry name" value="HAMP"/>
    <property type="match status" value="1"/>
</dbReference>
<dbReference type="EC" id="2.7.13.3" evidence="3"/>
<keyword evidence="12" id="KW-0902">Two-component regulatory system</keyword>
<evidence type="ECO:0000313" key="18">
    <source>
        <dbReference type="Proteomes" id="UP000310636"/>
    </source>
</evidence>